<reference evidence="1" key="1">
    <citation type="submission" date="2023-06" db="EMBL/GenBank/DDBJ databases">
        <authorList>
            <person name="Kurt Z."/>
        </authorList>
    </citation>
    <scope>NUCLEOTIDE SEQUENCE</scope>
</reference>
<proteinExistence type="predicted"/>
<sequence length="166" mass="19241">MRYAIYSNIIRLQELLFLLQQENVKTLLEGSDVLYQNKTKMSPIFKCKLLFPPTQKLLAHRLNLLQLRKNVKEILKVQIQFPQIYFNSHSKCNNQLSSSQKRLRTKSCEFSTNISDLKFVELFEVEKLVLYGCPNVTFQTTPNNIVNLDIEDSGLSTVVIQAELSK</sequence>
<accession>A0AA86TX01</accession>
<evidence type="ECO:0000313" key="3">
    <source>
        <dbReference type="Proteomes" id="UP001642409"/>
    </source>
</evidence>
<evidence type="ECO:0000313" key="2">
    <source>
        <dbReference type="EMBL" id="CAL6005807.1"/>
    </source>
</evidence>
<gene>
    <name evidence="2" type="ORF">HINF_LOCUS19733</name>
    <name evidence="1" type="ORF">HINF_LOCUS20115</name>
</gene>
<name>A0AA86TX01_9EUKA</name>
<dbReference type="EMBL" id="CATOUU010000517">
    <property type="protein sequence ID" value="CAI9932470.1"/>
    <property type="molecule type" value="Genomic_DNA"/>
</dbReference>
<reference evidence="2 3" key="2">
    <citation type="submission" date="2024-07" db="EMBL/GenBank/DDBJ databases">
        <authorList>
            <person name="Akdeniz Z."/>
        </authorList>
    </citation>
    <scope>NUCLEOTIDE SEQUENCE [LARGE SCALE GENOMIC DNA]</scope>
</reference>
<evidence type="ECO:0000313" key="1">
    <source>
        <dbReference type="EMBL" id="CAI9932470.1"/>
    </source>
</evidence>
<protein>
    <submittedName>
        <fullName evidence="2">Hypothetical_protein</fullName>
    </submittedName>
</protein>
<keyword evidence="3" id="KW-1185">Reference proteome</keyword>
<dbReference type="AlphaFoldDB" id="A0AA86TX01"/>
<dbReference type="EMBL" id="CAXDID020000052">
    <property type="protein sequence ID" value="CAL6005807.1"/>
    <property type="molecule type" value="Genomic_DNA"/>
</dbReference>
<dbReference type="Proteomes" id="UP001642409">
    <property type="component" value="Unassembled WGS sequence"/>
</dbReference>
<comment type="caution">
    <text evidence="1">The sequence shown here is derived from an EMBL/GenBank/DDBJ whole genome shotgun (WGS) entry which is preliminary data.</text>
</comment>
<organism evidence="1">
    <name type="scientific">Hexamita inflata</name>
    <dbReference type="NCBI Taxonomy" id="28002"/>
    <lineage>
        <taxon>Eukaryota</taxon>
        <taxon>Metamonada</taxon>
        <taxon>Diplomonadida</taxon>
        <taxon>Hexamitidae</taxon>
        <taxon>Hexamitinae</taxon>
        <taxon>Hexamita</taxon>
    </lineage>
</organism>